<protein>
    <submittedName>
        <fullName evidence="2">PaaR repeat-containing protein</fullName>
    </submittedName>
</protein>
<gene>
    <name evidence="2" type="ORF">E4S40_04825</name>
</gene>
<proteinExistence type="predicted"/>
<evidence type="ECO:0000256" key="1">
    <source>
        <dbReference type="SAM" id="MobiDB-lite"/>
    </source>
</evidence>
<dbReference type="AlphaFoldDB" id="A0A4Y9QWT7"/>
<dbReference type="OrthoDB" id="9807902at2"/>
<organism evidence="2 3">
    <name type="scientific">Algoriphagus kandeliae</name>
    <dbReference type="NCBI Taxonomy" id="2562278"/>
    <lineage>
        <taxon>Bacteria</taxon>
        <taxon>Pseudomonadati</taxon>
        <taxon>Bacteroidota</taxon>
        <taxon>Cytophagia</taxon>
        <taxon>Cytophagales</taxon>
        <taxon>Cyclobacteriaceae</taxon>
        <taxon>Algoriphagus</taxon>
    </lineage>
</organism>
<evidence type="ECO:0000313" key="3">
    <source>
        <dbReference type="Proteomes" id="UP000297647"/>
    </source>
</evidence>
<dbReference type="EMBL" id="SPSB01000002">
    <property type="protein sequence ID" value="TFV95546.1"/>
    <property type="molecule type" value="Genomic_DNA"/>
</dbReference>
<dbReference type="InterPro" id="IPR008727">
    <property type="entry name" value="PAAR_motif"/>
</dbReference>
<name>A0A4Y9QWT7_9BACT</name>
<accession>A0A4Y9QWT7</accession>
<dbReference type="Pfam" id="PF05488">
    <property type="entry name" value="PAAR_motif"/>
    <property type="match status" value="1"/>
</dbReference>
<sequence length="92" mass="9104">MPAAARISDQTNHGGTIVGPGNPTVLIGGFPAATLGDTHHCALPESENHPSISACYSGSNTVFIGGKPALRSGDPIECGAIITGGLPTVLIG</sequence>
<dbReference type="Proteomes" id="UP000297647">
    <property type="component" value="Unassembled WGS sequence"/>
</dbReference>
<evidence type="ECO:0000313" key="2">
    <source>
        <dbReference type="EMBL" id="TFV95546.1"/>
    </source>
</evidence>
<dbReference type="Gene3D" id="2.60.200.60">
    <property type="match status" value="1"/>
</dbReference>
<reference evidence="2 3" key="1">
    <citation type="submission" date="2019-03" db="EMBL/GenBank/DDBJ databases">
        <title>Algoriphagus sp. nov, a new strain isolated from root system soil of mangrove plant Kandelia.</title>
        <authorList>
            <person name="Yin Q."/>
            <person name="Wang K."/>
            <person name="Song Z."/>
        </authorList>
    </citation>
    <scope>NUCLEOTIDE SEQUENCE [LARGE SCALE GENOMIC DNA]</scope>
    <source>
        <strain evidence="2 3">XY-J91</strain>
    </source>
</reference>
<feature type="region of interest" description="Disordered" evidence="1">
    <location>
        <begin position="1"/>
        <end position="20"/>
    </location>
</feature>
<dbReference type="CDD" id="cd14739">
    <property type="entry name" value="PAAR_3"/>
    <property type="match status" value="1"/>
</dbReference>
<keyword evidence="3" id="KW-1185">Reference proteome</keyword>
<dbReference type="RefSeq" id="WP_135071741.1">
    <property type="nucleotide sequence ID" value="NZ_SPSB01000002.1"/>
</dbReference>
<comment type="caution">
    <text evidence="2">The sequence shown here is derived from an EMBL/GenBank/DDBJ whole genome shotgun (WGS) entry which is preliminary data.</text>
</comment>